<evidence type="ECO:0000313" key="3">
    <source>
        <dbReference type="Proteomes" id="UP001209878"/>
    </source>
</evidence>
<sequence length="447" mass="51120">MLQNVPRNGALGMISGAIQDWQITASSTYPLEWDKGCHERYGRLYQPNGLGWCAKYKSSSEWLQVDLGVAAKVTGVMTQGRGDGSEWVKSFMVSYSMDAFHWQYVSDQYGNQRVFEGNTDSYSVKHSYLDQPVVARFIKFHTVHWNKHPSMRVEIIGCQACKQPIALPPYSHITVSSEKKYKRGSSCMAEDGYIMTNKAWCAKQNNAHQWLQFDVGPPTLVTGLVTKGRGDTKRKHWVTRFRLSYSNDTTTWLYYKDATHLDPKQQWYWTATTSSNFSRDATPLIANRLGPEGLEFGGNVDKDMERYHYLNSPFVARYVRFHPVDWHRKISMRAGLLGCPYKVSAVSGECSSGFMRVNKDTPCVENVAFRKESWINNKRHFKRHIRNPVDAWARRQGRGRRLRPDAPQLHHPRQLLRGETYLDGGPGPQEAGIWDHHRHVAGQGASG</sequence>
<dbReference type="Proteomes" id="UP001209878">
    <property type="component" value="Unassembled WGS sequence"/>
</dbReference>
<dbReference type="SUPFAM" id="SSF49785">
    <property type="entry name" value="Galactose-binding domain-like"/>
    <property type="match status" value="2"/>
</dbReference>
<name>A0AAD9L487_RIDPI</name>
<dbReference type="PROSITE" id="PS01285">
    <property type="entry name" value="FA58C_1"/>
    <property type="match status" value="1"/>
</dbReference>
<dbReference type="PANTHER" id="PTHR24543:SF334">
    <property type="entry name" value="F5_8 TYPE C DOMAIN-CONTAINING PROTEIN"/>
    <property type="match status" value="1"/>
</dbReference>
<keyword evidence="3" id="KW-1185">Reference proteome</keyword>
<dbReference type="PANTHER" id="PTHR24543">
    <property type="entry name" value="MULTICOPPER OXIDASE-RELATED"/>
    <property type="match status" value="1"/>
</dbReference>
<dbReference type="FunFam" id="2.60.120.260:FF:000016">
    <property type="entry name" value="Contactin-associated protein-like 4 isoform 1"/>
    <property type="match status" value="1"/>
</dbReference>
<comment type="caution">
    <text evidence="2">The sequence shown here is derived from an EMBL/GenBank/DDBJ whole genome shotgun (WGS) entry which is preliminary data.</text>
</comment>
<gene>
    <name evidence="2" type="ORF">NP493_324g03010</name>
</gene>
<organism evidence="2 3">
    <name type="scientific">Ridgeia piscesae</name>
    <name type="common">Tubeworm</name>
    <dbReference type="NCBI Taxonomy" id="27915"/>
    <lineage>
        <taxon>Eukaryota</taxon>
        <taxon>Metazoa</taxon>
        <taxon>Spiralia</taxon>
        <taxon>Lophotrochozoa</taxon>
        <taxon>Annelida</taxon>
        <taxon>Polychaeta</taxon>
        <taxon>Sedentaria</taxon>
        <taxon>Canalipalpata</taxon>
        <taxon>Sabellida</taxon>
        <taxon>Siboglinidae</taxon>
        <taxon>Ridgeia</taxon>
    </lineage>
</organism>
<dbReference type="InterPro" id="IPR000421">
    <property type="entry name" value="FA58C"/>
</dbReference>
<proteinExistence type="predicted"/>
<dbReference type="PROSITE" id="PS01286">
    <property type="entry name" value="FA58C_2"/>
    <property type="match status" value="1"/>
</dbReference>
<dbReference type="PROSITE" id="PS50022">
    <property type="entry name" value="FA58C_3"/>
    <property type="match status" value="2"/>
</dbReference>
<feature type="domain" description="F5/8 type C" evidence="1">
    <location>
        <begin position="161"/>
        <end position="339"/>
    </location>
</feature>
<feature type="domain" description="F5/8 type C" evidence="1">
    <location>
        <begin position="6"/>
        <end position="158"/>
    </location>
</feature>
<evidence type="ECO:0000259" key="1">
    <source>
        <dbReference type="PROSITE" id="PS50022"/>
    </source>
</evidence>
<dbReference type="EMBL" id="JAODUO010000324">
    <property type="protein sequence ID" value="KAK2183079.1"/>
    <property type="molecule type" value="Genomic_DNA"/>
</dbReference>
<protein>
    <recommendedName>
        <fullName evidence="1">F5/8 type C domain-containing protein</fullName>
    </recommendedName>
</protein>
<reference evidence="2" key="1">
    <citation type="journal article" date="2023" name="Mol. Biol. Evol.">
        <title>Third-Generation Sequencing Reveals the Adaptive Role of the Epigenome in Three Deep-Sea Polychaetes.</title>
        <authorList>
            <person name="Perez M."/>
            <person name="Aroh O."/>
            <person name="Sun Y."/>
            <person name="Lan Y."/>
            <person name="Juniper S.K."/>
            <person name="Young C.R."/>
            <person name="Angers B."/>
            <person name="Qian P.Y."/>
        </authorList>
    </citation>
    <scope>NUCLEOTIDE SEQUENCE</scope>
    <source>
        <strain evidence="2">R07B-5</strain>
    </source>
</reference>
<dbReference type="SMART" id="SM00231">
    <property type="entry name" value="FA58C"/>
    <property type="match status" value="2"/>
</dbReference>
<evidence type="ECO:0000313" key="2">
    <source>
        <dbReference type="EMBL" id="KAK2183079.1"/>
    </source>
</evidence>
<dbReference type="CDD" id="cd00057">
    <property type="entry name" value="FA58C"/>
    <property type="match status" value="2"/>
</dbReference>
<dbReference type="Pfam" id="PF00754">
    <property type="entry name" value="F5_F8_type_C"/>
    <property type="match status" value="2"/>
</dbReference>
<dbReference type="AlphaFoldDB" id="A0AAD9L487"/>
<dbReference type="InterPro" id="IPR008979">
    <property type="entry name" value="Galactose-bd-like_sf"/>
</dbReference>
<accession>A0AAD9L487</accession>
<dbReference type="Gene3D" id="2.60.120.260">
    <property type="entry name" value="Galactose-binding domain-like"/>
    <property type="match status" value="2"/>
</dbReference>